<evidence type="ECO:0000259" key="2">
    <source>
        <dbReference type="Pfam" id="PF25566"/>
    </source>
</evidence>
<dbReference type="Gene3D" id="1.20.5.170">
    <property type="match status" value="1"/>
</dbReference>
<feature type="region of interest" description="Disordered" evidence="1">
    <location>
        <begin position="79"/>
        <end position="99"/>
    </location>
</feature>
<proteinExistence type="predicted"/>
<evidence type="ECO:0000256" key="1">
    <source>
        <dbReference type="SAM" id="MobiDB-lite"/>
    </source>
</evidence>
<dbReference type="EnsemblMetazoa" id="G21300.5">
    <property type="protein sequence ID" value="G21300.5:cds"/>
    <property type="gene ID" value="G21300"/>
</dbReference>
<sequence>MDLNRRSSEEKDRHLQKRIAELQAQTQRLERKIGLLKTENDSLKRQKDDQKPLEEKIKTLKKRNAELAAIARRLEEKAKHLQQENMKKVKEEMSPPESDHMKKLFARQRAKDLADHAKAMLAKGP</sequence>
<dbReference type="AlphaFoldDB" id="A0A8W8JWH1"/>
<dbReference type="GO" id="GO:0007274">
    <property type="term" value="P:neuromuscular synaptic transmission"/>
    <property type="evidence" value="ECO:0007669"/>
    <property type="project" value="TreeGrafter"/>
</dbReference>
<evidence type="ECO:0000313" key="3">
    <source>
        <dbReference type="EnsemblMetazoa" id="G21300.5:cds"/>
    </source>
</evidence>
<reference evidence="3" key="1">
    <citation type="submission" date="2022-08" db="UniProtKB">
        <authorList>
            <consortium name="EnsemblMetazoa"/>
        </authorList>
    </citation>
    <scope>IDENTIFICATION</scope>
    <source>
        <strain evidence="3">05x7-T-G4-1.051#20</strain>
    </source>
</reference>
<protein>
    <recommendedName>
        <fullName evidence="2">RIMB1/RIM3A-C-like N-terminal domain-containing protein</fullName>
    </recommendedName>
</protein>
<dbReference type="PANTHER" id="PTHR14234">
    <property type="entry name" value="RIM BINDING PROTEIN-RELATED"/>
    <property type="match status" value="1"/>
</dbReference>
<keyword evidence="4" id="KW-1185">Reference proteome</keyword>
<dbReference type="GO" id="GO:0045202">
    <property type="term" value="C:synapse"/>
    <property type="evidence" value="ECO:0007669"/>
    <property type="project" value="GOC"/>
</dbReference>
<accession>A0A8W8JWH1</accession>
<dbReference type="InterPro" id="IPR040325">
    <property type="entry name" value="RIMBP1/2/3"/>
</dbReference>
<evidence type="ECO:0000313" key="4">
    <source>
        <dbReference type="Proteomes" id="UP000005408"/>
    </source>
</evidence>
<dbReference type="InterPro" id="IPR057950">
    <property type="entry name" value="RIMB1/RIM3A-C-like_N"/>
</dbReference>
<dbReference type="PANTHER" id="PTHR14234:SF19">
    <property type="entry name" value="RIM-BINDING PROTEIN, ISOFORM F"/>
    <property type="match status" value="1"/>
</dbReference>
<dbReference type="Proteomes" id="UP000005408">
    <property type="component" value="Unassembled WGS sequence"/>
</dbReference>
<organism evidence="3 4">
    <name type="scientific">Magallana gigas</name>
    <name type="common">Pacific oyster</name>
    <name type="synonym">Crassostrea gigas</name>
    <dbReference type="NCBI Taxonomy" id="29159"/>
    <lineage>
        <taxon>Eukaryota</taxon>
        <taxon>Metazoa</taxon>
        <taxon>Spiralia</taxon>
        <taxon>Lophotrochozoa</taxon>
        <taxon>Mollusca</taxon>
        <taxon>Bivalvia</taxon>
        <taxon>Autobranchia</taxon>
        <taxon>Pteriomorphia</taxon>
        <taxon>Ostreida</taxon>
        <taxon>Ostreoidea</taxon>
        <taxon>Ostreidae</taxon>
        <taxon>Magallana</taxon>
    </lineage>
</organism>
<name>A0A8W8JWH1_MAGGI</name>
<dbReference type="Pfam" id="PF25566">
    <property type="entry name" value="RIMB1_N"/>
    <property type="match status" value="1"/>
</dbReference>
<feature type="domain" description="RIMB1/RIM3A-C-like N-terminal" evidence="2">
    <location>
        <begin position="14"/>
        <end position="123"/>
    </location>
</feature>